<evidence type="ECO:0000256" key="2">
    <source>
        <dbReference type="ARBA" id="ARBA00022475"/>
    </source>
</evidence>
<feature type="transmembrane region" description="Helical" evidence="6">
    <location>
        <begin position="230"/>
        <end position="253"/>
    </location>
</feature>
<dbReference type="CDD" id="cd06173">
    <property type="entry name" value="MFS_MefA_like"/>
    <property type="match status" value="1"/>
</dbReference>
<feature type="transmembrane region" description="Helical" evidence="6">
    <location>
        <begin position="39"/>
        <end position="64"/>
    </location>
</feature>
<dbReference type="InterPro" id="IPR036259">
    <property type="entry name" value="MFS_trans_sf"/>
</dbReference>
<protein>
    <submittedName>
        <fullName evidence="7">Putative MFS family arabinose efflux permease</fullName>
    </submittedName>
</protein>
<feature type="transmembrane region" description="Helical" evidence="6">
    <location>
        <begin position="293"/>
        <end position="315"/>
    </location>
</feature>
<evidence type="ECO:0000313" key="7">
    <source>
        <dbReference type="EMBL" id="RZU53273.1"/>
    </source>
</evidence>
<dbReference type="AlphaFoldDB" id="A0A4Q7ZRQ0"/>
<feature type="transmembrane region" description="Helical" evidence="6">
    <location>
        <begin position="321"/>
        <end position="339"/>
    </location>
</feature>
<gene>
    <name evidence="7" type="ORF">EV385_5181</name>
</gene>
<reference evidence="7 8" key="1">
    <citation type="submission" date="2019-02" db="EMBL/GenBank/DDBJ databases">
        <title>Sequencing the genomes of 1000 actinobacteria strains.</title>
        <authorList>
            <person name="Klenk H.-P."/>
        </authorList>
    </citation>
    <scope>NUCLEOTIDE SEQUENCE [LARGE SCALE GENOMIC DNA]</scope>
    <source>
        <strain evidence="7 8">DSM 45162</strain>
    </source>
</reference>
<keyword evidence="8" id="KW-1185">Reference proteome</keyword>
<evidence type="ECO:0000256" key="4">
    <source>
        <dbReference type="ARBA" id="ARBA00022989"/>
    </source>
</evidence>
<proteinExistence type="predicted"/>
<comment type="subcellular location">
    <subcellularLocation>
        <location evidence="1">Cell membrane</location>
        <topology evidence="1">Multi-pass membrane protein</topology>
    </subcellularLocation>
</comment>
<name>A0A4Q7ZRQ0_9ACTN</name>
<feature type="transmembrane region" description="Helical" evidence="6">
    <location>
        <begin position="179"/>
        <end position="196"/>
    </location>
</feature>
<dbReference type="GO" id="GO:0005886">
    <property type="term" value="C:plasma membrane"/>
    <property type="evidence" value="ECO:0007669"/>
    <property type="project" value="UniProtKB-SubCell"/>
</dbReference>
<keyword evidence="4 6" id="KW-1133">Transmembrane helix</keyword>
<keyword evidence="2" id="KW-1003">Cell membrane</keyword>
<evidence type="ECO:0000256" key="3">
    <source>
        <dbReference type="ARBA" id="ARBA00022692"/>
    </source>
</evidence>
<dbReference type="GO" id="GO:0022857">
    <property type="term" value="F:transmembrane transporter activity"/>
    <property type="evidence" value="ECO:0007669"/>
    <property type="project" value="InterPro"/>
</dbReference>
<evidence type="ECO:0000256" key="6">
    <source>
        <dbReference type="SAM" id="Phobius"/>
    </source>
</evidence>
<dbReference type="EMBL" id="SHKY01000001">
    <property type="protein sequence ID" value="RZU53273.1"/>
    <property type="molecule type" value="Genomic_DNA"/>
</dbReference>
<feature type="transmembrane region" description="Helical" evidence="6">
    <location>
        <begin position="259"/>
        <end position="281"/>
    </location>
</feature>
<dbReference type="Proteomes" id="UP000292564">
    <property type="component" value="Unassembled WGS sequence"/>
</dbReference>
<evidence type="ECO:0000256" key="1">
    <source>
        <dbReference type="ARBA" id="ARBA00004651"/>
    </source>
</evidence>
<feature type="transmembrane region" description="Helical" evidence="6">
    <location>
        <begin position="351"/>
        <end position="374"/>
    </location>
</feature>
<feature type="transmembrane region" description="Helical" evidence="6">
    <location>
        <begin position="380"/>
        <end position="400"/>
    </location>
</feature>
<dbReference type="PANTHER" id="PTHR23513:SF6">
    <property type="entry name" value="MAJOR FACILITATOR SUPERFAMILY ASSOCIATED DOMAIN-CONTAINING PROTEIN"/>
    <property type="match status" value="1"/>
</dbReference>
<keyword evidence="3 6" id="KW-0812">Transmembrane</keyword>
<organism evidence="7 8">
    <name type="scientific">Krasilnikovia cinnamomea</name>
    <dbReference type="NCBI Taxonomy" id="349313"/>
    <lineage>
        <taxon>Bacteria</taxon>
        <taxon>Bacillati</taxon>
        <taxon>Actinomycetota</taxon>
        <taxon>Actinomycetes</taxon>
        <taxon>Micromonosporales</taxon>
        <taxon>Micromonosporaceae</taxon>
        <taxon>Krasilnikovia</taxon>
    </lineage>
</organism>
<sequence length="422" mass="44777">MSDPAAEEAEQVPLGRNRDFKRLWLSQALSATGSRVSFLVYPLLILALFESVAAASAVAAVCALSEVVARLPAGVLLDRLQRRSVMLWCETARILAMVVAIVTIATGSATLWLIMLVAAVDAGGAALFVSAERTALRHIVPMEQIQTAAARNEARTFTAELLGPALGGVLLNIARVAPFIFNAFAYSLSFLSVLAIRKPLQSPREQDGEGVWASFLIGAQFLFHQPFLRALAAIGPLLNMAFTGTMFVVVVVLNEAGVPSYGVGVCLAVVASGGILGAVLAPMLQRKLPPRRLVVILSWTSASMVALCIVLPAGYWMVVPLPILVLFAPPTTSILFGHQTAVTPDHLHGRVVAAMGLLISGLNPFAPLLAGLLLETWNHAVAFAAFTFIFVIASIIVTFSKGVRMLSAAKFAPGIVERTSHP</sequence>
<dbReference type="InterPro" id="IPR011701">
    <property type="entry name" value="MFS"/>
</dbReference>
<evidence type="ECO:0000256" key="5">
    <source>
        <dbReference type="ARBA" id="ARBA00023136"/>
    </source>
</evidence>
<dbReference type="Pfam" id="PF07690">
    <property type="entry name" value="MFS_1"/>
    <property type="match status" value="1"/>
</dbReference>
<keyword evidence="5 6" id="KW-0472">Membrane</keyword>
<accession>A0A4Q7ZRQ0</accession>
<evidence type="ECO:0000313" key="8">
    <source>
        <dbReference type="Proteomes" id="UP000292564"/>
    </source>
</evidence>
<feature type="transmembrane region" description="Helical" evidence="6">
    <location>
        <begin position="85"/>
        <end position="105"/>
    </location>
</feature>
<dbReference type="Gene3D" id="1.20.1250.20">
    <property type="entry name" value="MFS general substrate transporter like domains"/>
    <property type="match status" value="1"/>
</dbReference>
<dbReference type="PANTHER" id="PTHR23513">
    <property type="entry name" value="INTEGRAL MEMBRANE EFFLUX PROTEIN-RELATED"/>
    <property type="match status" value="1"/>
</dbReference>
<dbReference type="SUPFAM" id="SSF103473">
    <property type="entry name" value="MFS general substrate transporter"/>
    <property type="match status" value="1"/>
</dbReference>
<comment type="caution">
    <text evidence="7">The sequence shown here is derived from an EMBL/GenBank/DDBJ whole genome shotgun (WGS) entry which is preliminary data.</text>
</comment>